<sequence>MSIFLVISGQEVVRALQKGGFVKVSQKGSHVKLRKSEENIRTVIVPLHEELAPGTLKSILRQSGLTVKELKNLLNC</sequence>
<dbReference type="Pfam" id="PF07927">
    <property type="entry name" value="HicA_toxin"/>
    <property type="match status" value="1"/>
</dbReference>
<reference evidence="9 11" key="2">
    <citation type="submission" date="2019-05" db="EMBL/GenBank/DDBJ databases">
        <title>Genome sequence of Moorella thermoacetica ATCC 33924.</title>
        <authorList>
            <person name="Poehlein A."/>
            <person name="Bengelsdorf F.R."/>
            <person name="Duerre P."/>
            <person name="Daniel R."/>
        </authorList>
    </citation>
    <scope>NUCLEOTIDE SEQUENCE [LARGE SCALE GENOMIC DNA]</scope>
    <source>
        <strain evidence="9 11">ATCC 33924</strain>
    </source>
</reference>
<proteinExistence type="inferred from homology"/>
<accession>A0AAC9MSU8</accession>
<dbReference type="KEGG" id="mthz:MOTHA_c02620"/>
<dbReference type="GeneID" id="300000147"/>
<keyword evidence="3" id="KW-0540">Nuclease</keyword>
<dbReference type="AlphaFoldDB" id="A0AAC9MSU8"/>
<dbReference type="SUPFAM" id="SSF54786">
    <property type="entry name" value="YcfA/nrd intein domain"/>
    <property type="match status" value="1"/>
</dbReference>
<evidence type="ECO:0000256" key="7">
    <source>
        <dbReference type="ARBA" id="ARBA00023016"/>
    </source>
</evidence>
<dbReference type="GO" id="GO:0004519">
    <property type="term" value="F:endonuclease activity"/>
    <property type="evidence" value="ECO:0007669"/>
    <property type="project" value="UniProtKB-KW"/>
</dbReference>
<keyword evidence="2" id="KW-1277">Toxin-antitoxin system</keyword>
<comment type="similarity">
    <text evidence="1">Belongs to the HicA mRNA interferase family.</text>
</comment>
<dbReference type="Gene3D" id="3.30.920.30">
    <property type="entry name" value="Hypothetical protein"/>
    <property type="match status" value="1"/>
</dbReference>
<evidence type="ECO:0000313" key="9">
    <source>
        <dbReference type="EMBL" id="TYL08351.1"/>
    </source>
</evidence>
<keyword evidence="4" id="KW-0255">Endonuclease</keyword>
<organism evidence="8 10">
    <name type="scientific">Neomoorella thermoacetica</name>
    <name type="common">Clostridium thermoaceticum</name>
    <dbReference type="NCBI Taxonomy" id="1525"/>
    <lineage>
        <taxon>Bacteria</taxon>
        <taxon>Bacillati</taxon>
        <taxon>Bacillota</taxon>
        <taxon>Clostridia</taxon>
        <taxon>Neomoorellales</taxon>
        <taxon>Neomoorellaceae</taxon>
        <taxon>Neomoorella</taxon>
    </lineage>
</organism>
<keyword evidence="7" id="KW-0346">Stress response</keyword>
<evidence type="ECO:0000313" key="8">
    <source>
        <dbReference type="EMBL" id="AOQ22753.1"/>
    </source>
</evidence>
<evidence type="ECO:0000256" key="1">
    <source>
        <dbReference type="ARBA" id="ARBA00006620"/>
    </source>
</evidence>
<dbReference type="GO" id="GO:0016787">
    <property type="term" value="F:hydrolase activity"/>
    <property type="evidence" value="ECO:0007669"/>
    <property type="project" value="UniProtKB-KW"/>
</dbReference>
<evidence type="ECO:0000256" key="3">
    <source>
        <dbReference type="ARBA" id="ARBA00022722"/>
    </source>
</evidence>
<dbReference type="Proteomes" id="UP000094598">
    <property type="component" value="Chromosome"/>
</dbReference>
<keyword evidence="6" id="KW-0694">RNA-binding</keyword>
<reference evidence="8 10" key="1">
    <citation type="submission" date="2016-08" db="EMBL/GenBank/DDBJ databases">
        <title>Moorella thermoacetica DSM 103132.</title>
        <authorList>
            <person name="Jendresen C.B."/>
            <person name="Redl S.M."/>
            <person name="Jensen T.O."/>
            <person name="Nielsen A.T."/>
        </authorList>
    </citation>
    <scope>NUCLEOTIDE SEQUENCE [LARGE SCALE GENOMIC DNA]</scope>
    <source>
        <strain evidence="8 10">DSM 103132</strain>
    </source>
</reference>
<name>A0AAC9MSU8_NEOTH</name>
<dbReference type="Proteomes" id="UP000322283">
    <property type="component" value="Unassembled WGS sequence"/>
</dbReference>
<evidence type="ECO:0000256" key="2">
    <source>
        <dbReference type="ARBA" id="ARBA00022649"/>
    </source>
</evidence>
<evidence type="ECO:0000313" key="10">
    <source>
        <dbReference type="Proteomes" id="UP000094598"/>
    </source>
</evidence>
<evidence type="ECO:0000313" key="11">
    <source>
        <dbReference type="Proteomes" id="UP000322283"/>
    </source>
</evidence>
<dbReference type="KEGG" id="mtho:MOTHE_c02650"/>
<protein>
    <submittedName>
        <fullName evidence="8">YcfA-like protein</fullName>
    </submittedName>
</protein>
<evidence type="ECO:0000256" key="5">
    <source>
        <dbReference type="ARBA" id="ARBA00022801"/>
    </source>
</evidence>
<keyword evidence="11" id="KW-1185">Reference proteome</keyword>
<gene>
    <name evidence="8" type="ORF">Maut_00272</name>
    <name evidence="9" type="ORF">MTAT_27840</name>
</gene>
<dbReference type="EMBL" id="VCDX01000015">
    <property type="protein sequence ID" value="TYL08351.1"/>
    <property type="molecule type" value="Genomic_DNA"/>
</dbReference>
<dbReference type="InterPro" id="IPR012933">
    <property type="entry name" value="HicA_mRNA_interferase"/>
</dbReference>
<evidence type="ECO:0000256" key="6">
    <source>
        <dbReference type="ARBA" id="ARBA00022884"/>
    </source>
</evidence>
<dbReference type="InterPro" id="IPR038570">
    <property type="entry name" value="HicA_sf"/>
</dbReference>
<dbReference type="OMA" id="HKEIAKG"/>
<dbReference type="RefSeq" id="WP_011391794.1">
    <property type="nucleotide sequence ID" value="NZ_BSDM01000006.1"/>
</dbReference>
<evidence type="ECO:0000256" key="4">
    <source>
        <dbReference type="ARBA" id="ARBA00022759"/>
    </source>
</evidence>
<dbReference type="GO" id="GO:0003729">
    <property type="term" value="F:mRNA binding"/>
    <property type="evidence" value="ECO:0007669"/>
    <property type="project" value="InterPro"/>
</dbReference>
<dbReference type="EMBL" id="CP017019">
    <property type="protein sequence ID" value="AOQ22753.1"/>
    <property type="molecule type" value="Genomic_DNA"/>
</dbReference>
<keyword evidence="5" id="KW-0378">Hydrolase</keyword>